<keyword evidence="2" id="KW-1185">Reference proteome</keyword>
<name>A0ABR0MUU5_GOSAR</name>
<sequence length="130" mass="14303">MDGFGGHNMPNLIKVIVMSANMGCAQCREKVSKVTSKMTGRNFDGAERVHSGSIVIIIIVLPKQLVAKHGTSWLEQLDTCAAIWQQEPTITSSANLLKANKYQPIEGEAVQRLLIPLPFSFIILVQRKVS</sequence>
<protein>
    <recommendedName>
        <fullName evidence="3">HMA domain-containing protein</fullName>
    </recommendedName>
</protein>
<dbReference type="Proteomes" id="UP001358586">
    <property type="component" value="Chromosome 12"/>
</dbReference>
<evidence type="ECO:0000313" key="2">
    <source>
        <dbReference type="Proteomes" id="UP001358586"/>
    </source>
</evidence>
<evidence type="ECO:0008006" key="3">
    <source>
        <dbReference type="Google" id="ProtNLM"/>
    </source>
</evidence>
<proteinExistence type="predicted"/>
<comment type="caution">
    <text evidence="1">The sequence shown here is derived from an EMBL/GenBank/DDBJ whole genome shotgun (WGS) entry which is preliminary data.</text>
</comment>
<reference evidence="1 2" key="1">
    <citation type="submission" date="2023-03" db="EMBL/GenBank/DDBJ databases">
        <title>WGS of Gossypium arboreum.</title>
        <authorList>
            <person name="Yu D."/>
        </authorList>
    </citation>
    <scope>NUCLEOTIDE SEQUENCE [LARGE SCALE GENOMIC DNA]</scope>
    <source>
        <tissue evidence="1">Leaf</tissue>
    </source>
</reference>
<dbReference type="EMBL" id="JARKNE010000012">
    <property type="protein sequence ID" value="KAK5777543.1"/>
    <property type="molecule type" value="Genomic_DNA"/>
</dbReference>
<accession>A0ABR0MUU5</accession>
<evidence type="ECO:0000313" key="1">
    <source>
        <dbReference type="EMBL" id="KAK5777543.1"/>
    </source>
</evidence>
<organism evidence="1 2">
    <name type="scientific">Gossypium arboreum</name>
    <name type="common">Tree cotton</name>
    <name type="synonym">Gossypium nanking</name>
    <dbReference type="NCBI Taxonomy" id="29729"/>
    <lineage>
        <taxon>Eukaryota</taxon>
        <taxon>Viridiplantae</taxon>
        <taxon>Streptophyta</taxon>
        <taxon>Embryophyta</taxon>
        <taxon>Tracheophyta</taxon>
        <taxon>Spermatophyta</taxon>
        <taxon>Magnoliopsida</taxon>
        <taxon>eudicotyledons</taxon>
        <taxon>Gunneridae</taxon>
        <taxon>Pentapetalae</taxon>
        <taxon>rosids</taxon>
        <taxon>malvids</taxon>
        <taxon>Malvales</taxon>
        <taxon>Malvaceae</taxon>
        <taxon>Malvoideae</taxon>
        <taxon>Gossypium</taxon>
    </lineage>
</organism>
<gene>
    <name evidence="1" type="ORF">PVK06_045510</name>
</gene>